<dbReference type="FunFam" id="1.25.40.10:FF:000042">
    <property type="entry name" value="C-myc promoter-binding protein isoform X1"/>
    <property type="match status" value="1"/>
</dbReference>
<accession>A0A665U9V2</accession>
<dbReference type="InterPro" id="IPR023341">
    <property type="entry name" value="MABP"/>
</dbReference>
<feature type="compositionally biased region" description="Low complexity" evidence="3">
    <location>
        <begin position="1255"/>
        <end position="1273"/>
    </location>
</feature>
<feature type="region of interest" description="Disordered" evidence="3">
    <location>
        <begin position="1230"/>
        <end position="1278"/>
    </location>
</feature>
<dbReference type="InterPro" id="IPR005112">
    <property type="entry name" value="dDENN_dom"/>
</dbReference>
<evidence type="ECO:0000259" key="4">
    <source>
        <dbReference type="PROSITE" id="PS50211"/>
    </source>
</evidence>
<evidence type="ECO:0000256" key="2">
    <source>
        <dbReference type="PROSITE-ProRule" id="PRU00708"/>
    </source>
</evidence>
<dbReference type="PROSITE" id="PS50211">
    <property type="entry name" value="DENN"/>
    <property type="match status" value="1"/>
</dbReference>
<dbReference type="Pfam" id="PF03456">
    <property type="entry name" value="uDENN"/>
    <property type="match status" value="1"/>
</dbReference>
<dbReference type="OrthoDB" id="75250at2759"/>
<dbReference type="SMART" id="SM00801">
    <property type="entry name" value="dDENN"/>
    <property type="match status" value="1"/>
</dbReference>
<dbReference type="InterPro" id="IPR002885">
    <property type="entry name" value="PPR_rpt"/>
</dbReference>
<dbReference type="InParanoid" id="A0A665U9V2"/>
<evidence type="ECO:0000313" key="6">
    <source>
        <dbReference type="Ensembl" id="ENSENLP00000015919.1"/>
    </source>
</evidence>
<dbReference type="InterPro" id="IPR005113">
    <property type="entry name" value="uDENN_dom"/>
</dbReference>
<dbReference type="PROSITE" id="PS51375">
    <property type="entry name" value="PPR"/>
    <property type="match status" value="1"/>
</dbReference>
<dbReference type="InterPro" id="IPR051696">
    <property type="entry name" value="DENN_Domain_GEFs"/>
</dbReference>
<feature type="compositionally biased region" description="Polar residues" evidence="3">
    <location>
        <begin position="939"/>
        <end position="948"/>
    </location>
</feature>
<keyword evidence="1" id="KW-0344">Guanine-nucleotide releasing factor</keyword>
<dbReference type="Ensembl" id="ENSENLT00000016523.1">
    <property type="protein sequence ID" value="ENSENLP00000015919.1"/>
    <property type="gene ID" value="ENSENLG00000007295.1"/>
</dbReference>
<evidence type="ECO:0000256" key="3">
    <source>
        <dbReference type="SAM" id="MobiDB-lite"/>
    </source>
</evidence>
<dbReference type="Pfam" id="PF03455">
    <property type="entry name" value="dDENN"/>
    <property type="match status" value="1"/>
</dbReference>
<evidence type="ECO:0008006" key="8">
    <source>
        <dbReference type="Google" id="ProtNLM"/>
    </source>
</evidence>
<dbReference type="GO" id="GO:0031410">
    <property type="term" value="C:cytoplasmic vesicle"/>
    <property type="evidence" value="ECO:0007669"/>
    <property type="project" value="TreeGrafter"/>
</dbReference>
<dbReference type="SMART" id="SM00800">
    <property type="entry name" value="uDENN"/>
    <property type="match status" value="1"/>
</dbReference>
<dbReference type="InterPro" id="IPR037516">
    <property type="entry name" value="Tripartite_DENN"/>
</dbReference>
<dbReference type="Pfam" id="PF02141">
    <property type="entry name" value="DENN"/>
    <property type="match status" value="1"/>
</dbReference>
<dbReference type="Gene3D" id="2.100.10.50">
    <property type="match status" value="1"/>
</dbReference>
<feature type="compositionally biased region" description="Basic and acidic residues" evidence="3">
    <location>
        <begin position="1038"/>
        <end position="1049"/>
    </location>
</feature>
<feature type="region of interest" description="Disordered" evidence="3">
    <location>
        <begin position="1020"/>
        <end position="1108"/>
    </location>
</feature>
<proteinExistence type="predicted"/>
<reference evidence="6" key="1">
    <citation type="submission" date="2021-04" db="EMBL/GenBank/DDBJ databases">
        <authorList>
            <consortium name="Wellcome Sanger Institute Data Sharing"/>
        </authorList>
    </citation>
    <scope>NUCLEOTIDE SEQUENCE [LARGE SCALE GENOMIC DNA]</scope>
</reference>
<dbReference type="GO" id="GO:0005085">
    <property type="term" value="F:guanyl-nucleotide exchange factor activity"/>
    <property type="evidence" value="ECO:0007669"/>
    <property type="project" value="UniProtKB-KW"/>
</dbReference>
<sequence>MTEEKCPQLVDYFVVAGLDPAGPWRPLDEDGKAASSSSSSPARAVEPVTDLVVIAKGLGEEVPEGFTCIEKTLGGHSAELSAGLINNPHLYLCYRRGRDKPPVLDLGILYEGKEPLKQGWYVIETTPYSRLASLSAGGAPTAHRVFLTYRRALDSQGLHTVGITDIALLLPSKGEVAPHTFCRVDKNLNTGMWGPALYLCYKRAVAKANALVYEASLISRYPQEDLEAFPLPESVPVFCLPMGVTVESWPLNTKYQLPVFSTFVLTSASGDKVYGAAIQFYESFPRELLSERQCVRLGLLSVVDRRPITNRSLHVKKSICVLSHWPFFTVFQKFLTFVYRYSISGPHVLPLEKHISSFMHNVPFPSPQRPRILVQLSPYDNLLLCQPVSSPLPLSGASYLKLLQNLGPENACTLLLAVLTEHKLLLHSLRPDVLTSVSEALVSMSFPLRWLCPYIPLCPLQMADVLLAPMPFIVGVHSSYFDLYDPPTDVVCVDLDTNTIFQSDDKKPLSWRSLPRKPGKTLFNTLTNLHRTLEKICTPGQEDATLEFLLTDFDQIYRRQKQLELEIQEVFLRFMSCLLRGYRAFLLPITQAPSDTTTDCSSLFNLQGFLKSRDRTQQKFYSQMTRTQMFTQFIEECSFVSDRHACLEFFDECVQKVDVEKPEEVRLIDLDESHSGEHTVFIMPPEEPQEPDGSECPALYSYETFPTLRPDLFDQPQDQLRVPAKGSAPSSPAPRRTKQEIKLAQKRAQKYSTVPDMWSKCLLGHCYGLWFIYLPTFVRAESAKVRALHTAYDVLKHMENRKVVLPDEVCYRILMQLCGLYGQPVLAVRVLLEMKKAGITPNTITYGYYNKAVLESKWPSTNQGGRLRWAKLRNVLLAVAQFRQPIKRRQKSGSVGSRGEAMADPDQKPRPQSTLIRQSSWSGLSESSSHESLTGPLLKSNSLNSMKTSTDKVKLCKKTMLRNTASNGGGEGVSQKPPMGLRDTSTLPSVPPGGVLVRRNQVCLSNFYKECAELADSEPDCSCHPAERDGRPAAVRDPAGRNKAVDENYNHVSSPSRGGLAGKLQQLLTPTRHRVSVRRAASVDDRRPGGGGGGIGRRVSDQRQSRKSQVAETLLKAKDRLVNATSESSLSVGSDLDLTDTPSPAYPLRRSWDANQEGAGLEVLLSSCSLCRSCNSLVYDEEIMAGWTSDDSNLNSSCPFCSASFVPFLNAEICDLGPVSSLERSTWNMEDEVESAVRPPSGHDASLRHQCNGLSEDSSSETSSYSENSRTTTGSSVGGAPQVTVAYLSPLVLRKELESLLENEGEAVLAQPQFLDSHSIIFWNLVWYFQRLGLPSNLLQLVQASPLVSQLTQSEGSAVRVRLLWDTLTPDTDQWPPLYILWRIHSGTPMRSYSWRRHNHPFTLSFLEEVLRWVGMNEVHKAVTLFLDTLAKQPGSPRIQRSLYREFLFLTLAAMGKDHVAAFDKKYKAAYSRLSNTLSRDELRKKRVQPPSPKAIDCRRSFHPTLEC</sequence>
<feature type="domain" description="MABP" evidence="5">
    <location>
        <begin position="45"/>
        <end position="205"/>
    </location>
</feature>
<feature type="compositionally biased region" description="Low complexity" evidence="3">
    <location>
        <begin position="919"/>
        <end position="933"/>
    </location>
</feature>
<dbReference type="GO" id="GO:0032483">
    <property type="term" value="P:regulation of Rab protein signal transduction"/>
    <property type="evidence" value="ECO:0007669"/>
    <property type="project" value="TreeGrafter"/>
</dbReference>
<dbReference type="InterPro" id="IPR001194">
    <property type="entry name" value="cDENN_dom"/>
</dbReference>
<dbReference type="GeneID" id="115045140"/>
<dbReference type="Gene3D" id="1.25.40.10">
    <property type="entry name" value="Tetratricopeptide repeat domain"/>
    <property type="match status" value="1"/>
</dbReference>
<evidence type="ECO:0000313" key="7">
    <source>
        <dbReference type="Proteomes" id="UP000472264"/>
    </source>
</evidence>
<evidence type="ECO:0000259" key="5">
    <source>
        <dbReference type="PROSITE" id="PS51498"/>
    </source>
</evidence>
<keyword evidence="7" id="KW-1185">Reference proteome</keyword>
<protein>
    <recommendedName>
        <fullName evidence="8">DENN/MADD domain containing 4B</fullName>
    </recommendedName>
</protein>
<dbReference type="Proteomes" id="UP000472264">
    <property type="component" value="Chromosome 6"/>
</dbReference>
<dbReference type="Gene3D" id="3.40.50.11500">
    <property type="match status" value="1"/>
</dbReference>
<dbReference type="CTD" id="9909"/>
<dbReference type="SMART" id="SM00799">
    <property type="entry name" value="DENN"/>
    <property type="match status" value="1"/>
</dbReference>
<name>A0A665U9V2_ECHNA</name>
<dbReference type="RefSeq" id="XP_029360521.1">
    <property type="nucleotide sequence ID" value="XM_029504661.1"/>
</dbReference>
<dbReference type="PANTHER" id="PTHR12296">
    <property type="entry name" value="DENN DOMAIN-CONTAINING PROTEIN 4"/>
    <property type="match status" value="1"/>
</dbReference>
<organism evidence="6 7">
    <name type="scientific">Echeneis naucrates</name>
    <name type="common">Live sharksucker</name>
    <dbReference type="NCBI Taxonomy" id="173247"/>
    <lineage>
        <taxon>Eukaryota</taxon>
        <taxon>Metazoa</taxon>
        <taxon>Chordata</taxon>
        <taxon>Craniata</taxon>
        <taxon>Vertebrata</taxon>
        <taxon>Euteleostomi</taxon>
        <taxon>Actinopterygii</taxon>
        <taxon>Neopterygii</taxon>
        <taxon>Teleostei</taxon>
        <taxon>Neoteleostei</taxon>
        <taxon>Acanthomorphata</taxon>
        <taxon>Carangaria</taxon>
        <taxon>Carangiformes</taxon>
        <taxon>Echeneidae</taxon>
        <taxon>Echeneis</taxon>
    </lineage>
</organism>
<dbReference type="InterPro" id="IPR043153">
    <property type="entry name" value="DENN_C"/>
</dbReference>
<reference evidence="6" key="2">
    <citation type="submission" date="2025-08" db="UniProtKB">
        <authorList>
            <consortium name="Ensembl"/>
        </authorList>
    </citation>
    <scope>IDENTIFICATION</scope>
</reference>
<feature type="region of interest" description="Disordered" evidence="3">
    <location>
        <begin position="888"/>
        <end position="951"/>
    </location>
</feature>
<evidence type="ECO:0000256" key="1">
    <source>
        <dbReference type="ARBA" id="ARBA00022658"/>
    </source>
</evidence>
<reference evidence="6" key="3">
    <citation type="submission" date="2025-09" db="UniProtKB">
        <authorList>
            <consortium name="Ensembl"/>
        </authorList>
    </citation>
    <scope>IDENTIFICATION</scope>
</reference>
<gene>
    <name evidence="6" type="primary">dennd4b</name>
</gene>
<dbReference type="OMA" id="VVWPGPI"/>
<feature type="domain" description="UDENN" evidence="4">
    <location>
        <begin position="197"/>
        <end position="646"/>
    </location>
</feature>
<dbReference type="PROSITE" id="PS51498">
    <property type="entry name" value="MABP"/>
    <property type="match status" value="1"/>
</dbReference>
<dbReference type="NCBIfam" id="TIGR00756">
    <property type="entry name" value="PPR"/>
    <property type="match status" value="1"/>
</dbReference>
<feature type="repeat" description="PPR" evidence="2">
    <location>
        <begin position="807"/>
        <end position="841"/>
    </location>
</feature>
<dbReference type="InterPro" id="IPR011990">
    <property type="entry name" value="TPR-like_helical_dom_sf"/>
</dbReference>
<dbReference type="PANTHER" id="PTHR12296:SF18">
    <property type="entry name" value="DENN DOMAIN-CONTAINING PROTEIN 4B"/>
    <property type="match status" value="1"/>
</dbReference>